<evidence type="ECO:0000313" key="1">
    <source>
        <dbReference type="EMBL" id="SHM44669.1"/>
    </source>
</evidence>
<reference evidence="1 2" key="1">
    <citation type="submission" date="2016-11" db="EMBL/GenBank/DDBJ databases">
        <authorList>
            <person name="Jaros S."/>
            <person name="Januszkiewicz K."/>
            <person name="Wedrychowicz H."/>
        </authorList>
    </citation>
    <scope>NUCLEOTIDE SEQUENCE [LARGE SCALE GENOMIC DNA]</scope>
    <source>
        <strain evidence="1 2">CGMCC 1.10681</strain>
    </source>
</reference>
<dbReference type="AlphaFoldDB" id="A0A1M7IVF2"/>
<organism evidence="1 2">
    <name type="scientific">Gracilibacillus kekensis</name>
    <dbReference type="NCBI Taxonomy" id="1027249"/>
    <lineage>
        <taxon>Bacteria</taxon>
        <taxon>Bacillati</taxon>
        <taxon>Bacillota</taxon>
        <taxon>Bacilli</taxon>
        <taxon>Bacillales</taxon>
        <taxon>Bacillaceae</taxon>
        <taxon>Gracilibacillus</taxon>
    </lineage>
</organism>
<gene>
    <name evidence="1" type="ORF">SAMN05216179_0164</name>
</gene>
<proteinExistence type="predicted"/>
<keyword evidence="2" id="KW-1185">Reference proteome</keyword>
<dbReference type="PROSITE" id="PS51257">
    <property type="entry name" value="PROKAR_LIPOPROTEIN"/>
    <property type="match status" value="1"/>
</dbReference>
<dbReference type="STRING" id="1027249.SAMN05216179_0164"/>
<evidence type="ECO:0000313" key="2">
    <source>
        <dbReference type="Proteomes" id="UP000184184"/>
    </source>
</evidence>
<dbReference type="Proteomes" id="UP000184184">
    <property type="component" value="Unassembled WGS sequence"/>
</dbReference>
<protein>
    <submittedName>
        <fullName evidence="1">Uncharacterized protein</fullName>
    </submittedName>
</protein>
<sequence>MRFLFYCCAIIIIIIILIGCSNEGSSSDSNPEVEEDKILVAEDITSEKFDEIILYKN</sequence>
<name>A0A1M7IVF2_9BACI</name>
<dbReference type="EMBL" id="FRCZ01000001">
    <property type="protein sequence ID" value="SHM44669.1"/>
    <property type="molecule type" value="Genomic_DNA"/>
</dbReference>
<accession>A0A1M7IVF2</accession>